<organism evidence="2 3">
    <name type="scientific">Pseudonocardia ammonioxydans</name>
    <dbReference type="NCBI Taxonomy" id="260086"/>
    <lineage>
        <taxon>Bacteria</taxon>
        <taxon>Bacillati</taxon>
        <taxon>Actinomycetota</taxon>
        <taxon>Actinomycetes</taxon>
        <taxon>Pseudonocardiales</taxon>
        <taxon>Pseudonocardiaceae</taxon>
        <taxon>Pseudonocardia</taxon>
    </lineage>
</organism>
<dbReference type="OrthoDB" id="5195204at2"/>
<keyword evidence="1" id="KW-0472">Membrane</keyword>
<evidence type="ECO:0000313" key="3">
    <source>
        <dbReference type="Proteomes" id="UP000199614"/>
    </source>
</evidence>
<feature type="transmembrane region" description="Helical" evidence="1">
    <location>
        <begin position="51"/>
        <end position="69"/>
    </location>
</feature>
<evidence type="ECO:0008006" key="4">
    <source>
        <dbReference type="Google" id="ProtNLM"/>
    </source>
</evidence>
<dbReference type="AlphaFoldDB" id="A0A1I4S073"/>
<keyword evidence="1" id="KW-1133">Transmembrane helix</keyword>
<dbReference type="STRING" id="260086.SAMN05216207_1001166"/>
<dbReference type="RefSeq" id="WP_093335656.1">
    <property type="nucleotide sequence ID" value="NZ_FOUY01000001.1"/>
</dbReference>
<keyword evidence="3" id="KW-1185">Reference proteome</keyword>
<feature type="transmembrane region" description="Helical" evidence="1">
    <location>
        <begin position="75"/>
        <end position="95"/>
    </location>
</feature>
<accession>A0A1I4S073</accession>
<name>A0A1I4S073_PSUAM</name>
<gene>
    <name evidence="2" type="ORF">SAMN05216207_1001166</name>
</gene>
<dbReference type="Pfam" id="PF17240">
    <property type="entry name" value="DUF5313"/>
    <property type="match status" value="1"/>
</dbReference>
<dbReference type="EMBL" id="FOUY01000001">
    <property type="protein sequence ID" value="SFM57877.1"/>
    <property type="molecule type" value="Genomic_DNA"/>
</dbReference>
<proteinExistence type="predicted"/>
<protein>
    <recommendedName>
        <fullName evidence="4">DUF5313 domain-containing protein</fullName>
    </recommendedName>
</protein>
<sequence>MTGPAAAGAPRPRRPGPLRWLWYAAGGRLPDRYRSWVLHDTTCRTWHLRHLVRTAAILTVLSGPIVLVVPGPLWLRLTALLLGWLVSLQYSLFVMEESVEHRVLKAGYPAGTARATRERATAEVRAEAARRYAERYRFL</sequence>
<evidence type="ECO:0000313" key="2">
    <source>
        <dbReference type="EMBL" id="SFM57877.1"/>
    </source>
</evidence>
<evidence type="ECO:0000256" key="1">
    <source>
        <dbReference type="SAM" id="Phobius"/>
    </source>
</evidence>
<dbReference type="Proteomes" id="UP000199614">
    <property type="component" value="Unassembled WGS sequence"/>
</dbReference>
<dbReference type="InterPro" id="IPR035197">
    <property type="entry name" value="DUF5313"/>
</dbReference>
<keyword evidence="1" id="KW-0812">Transmembrane</keyword>
<reference evidence="2 3" key="1">
    <citation type="submission" date="2016-10" db="EMBL/GenBank/DDBJ databases">
        <authorList>
            <person name="de Groot N.N."/>
        </authorList>
    </citation>
    <scope>NUCLEOTIDE SEQUENCE [LARGE SCALE GENOMIC DNA]</scope>
    <source>
        <strain evidence="2 3">CGMCC 4.1877</strain>
    </source>
</reference>